<dbReference type="InterPro" id="IPR000014">
    <property type="entry name" value="PAS"/>
</dbReference>
<dbReference type="Gene3D" id="3.20.20.450">
    <property type="entry name" value="EAL domain"/>
    <property type="match status" value="1"/>
</dbReference>
<dbReference type="Pfam" id="PF00563">
    <property type="entry name" value="EAL"/>
    <property type="match status" value="1"/>
</dbReference>
<keyword evidence="5" id="KW-1185">Reference proteome</keyword>
<keyword evidence="1" id="KW-0472">Membrane</keyword>
<dbReference type="SUPFAM" id="SSF141868">
    <property type="entry name" value="EAL domain-like"/>
    <property type="match status" value="1"/>
</dbReference>
<evidence type="ECO:0000313" key="4">
    <source>
        <dbReference type="EMBL" id="RVT63704.1"/>
    </source>
</evidence>
<keyword evidence="1" id="KW-0812">Transmembrane</keyword>
<dbReference type="InterPro" id="IPR001633">
    <property type="entry name" value="EAL_dom"/>
</dbReference>
<dbReference type="EMBL" id="RZTZ01000003">
    <property type="protein sequence ID" value="RVT63704.1"/>
    <property type="molecule type" value="Genomic_DNA"/>
</dbReference>
<organism evidence="4 5">
    <name type="scientific">Niallia taxi</name>
    <dbReference type="NCBI Taxonomy" id="2499688"/>
    <lineage>
        <taxon>Bacteria</taxon>
        <taxon>Bacillati</taxon>
        <taxon>Bacillota</taxon>
        <taxon>Bacilli</taxon>
        <taxon>Bacillales</taxon>
        <taxon>Bacillaceae</taxon>
        <taxon>Niallia</taxon>
    </lineage>
</organism>
<dbReference type="SUPFAM" id="SSF55073">
    <property type="entry name" value="Nucleotide cyclase"/>
    <property type="match status" value="1"/>
</dbReference>
<dbReference type="AlphaFoldDB" id="A0A437KCA6"/>
<feature type="transmembrane region" description="Helical" evidence="1">
    <location>
        <begin position="133"/>
        <end position="153"/>
    </location>
</feature>
<dbReference type="CDD" id="cd01948">
    <property type="entry name" value="EAL"/>
    <property type="match status" value="1"/>
</dbReference>
<dbReference type="Pfam" id="PF08448">
    <property type="entry name" value="PAS_4"/>
    <property type="match status" value="1"/>
</dbReference>
<feature type="transmembrane region" description="Helical" evidence="1">
    <location>
        <begin position="200"/>
        <end position="219"/>
    </location>
</feature>
<dbReference type="PANTHER" id="PTHR44757:SF2">
    <property type="entry name" value="BIOFILM ARCHITECTURE MAINTENANCE PROTEIN MBAA"/>
    <property type="match status" value="1"/>
</dbReference>
<dbReference type="InterPro" id="IPR035965">
    <property type="entry name" value="PAS-like_dom_sf"/>
</dbReference>
<feature type="transmembrane region" description="Helical" evidence="1">
    <location>
        <begin position="7"/>
        <end position="27"/>
    </location>
</feature>
<dbReference type="RefSeq" id="WP_127738181.1">
    <property type="nucleotide sequence ID" value="NZ_RZTZ01000003.1"/>
</dbReference>
<evidence type="ECO:0000256" key="1">
    <source>
        <dbReference type="SAM" id="Phobius"/>
    </source>
</evidence>
<dbReference type="PANTHER" id="PTHR44757">
    <property type="entry name" value="DIGUANYLATE CYCLASE DGCP"/>
    <property type="match status" value="1"/>
</dbReference>
<feature type="transmembrane region" description="Helical" evidence="1">
    <location>
        <begin position="67"/>
        <end position="88"/>
    </location>
</feature>
<dbReference type="InterPro" id="IPR029787">
    <property type="entry name" value="Nucleotide_cyclase"/>
</dbReference>
<dbReference type="SMART" id="SM00267">
    <property type="entry name" value="GGDEF"/>
    <property type="match status" value="1"/>
</dbReference>
<reference evidence="4 5" key="1">
    <citation type="submission" date="2019-01" db="EMBL/GenBank/DDBJ databases">
        <title>Bacillus sp. M5HDSG1-1, whole genome shotgun sequence.</title>
        <authorList>
            <person name="Tuo L."/>
        </authorList>
    </citation>
    <scope>NUCLEOTIDE SEQUENCE [LARGE SCALE GENOMIC DNA]</scope>
    <source>
        <strain evidence="4 5">M5HDSG1-1</strain>
    </source>
</reference>
<evidence type="ECO:0000259" key="3">
    <source>
        <dbReference type="PROSITE" id="PS50887"/>
    </source>
</evidence>
<evidence type="ECO:0000313" key="5">
    <source>
        <dbReference type="Proteomes" id="UP000288024"/>
    </source>
</evidence>
<dbReference type="InterPro" id="IPR013656">
    <property type="entry name" value="PAS_4"/>
</dbReference>
<dbReference type="PROSITE" id="PS50887">
    <property type="entry name" value="GGDEF"/>
    <property type="match status" value="1"/>
</dbReference>
<evidence type="ECO:0000259" key="2">
    <source>
        <dbReference type="PROSITE" id="PS50883"/>
    </source>
</evidence>
<dbReference type="Proteomes" id="UP000288024">
    <property type="component" value="Unassembled WGS sequence"/>
</dbReference>
<dbReference type="NCBIfam" id="TIGR00254">
    <property type="entry name" value="GGDEF"/>
    <property type="match status" value="1"/>
</dbReference>
<feature type="domain" description="EAL" evidence="2">
    <location>
        <begin position="619"/>
        <end position="871"/>
    </location>
</feature>
<keyword evidence="1" id="KW-1133">Transmembrane helix</keyword>
<dbReference type="PROSITE" id="PS50883">
    <property type="entry name" value="EAL"/>
    <property type="match status" value="1"/>
</dbReference>
<dbReference type="InterPro" id="IPR043128">
    <property type="entry name" value="Rev_trsase/Diguanyl_cyclase"/>
</dbReference>
<sequence length="874" mass="99563">MKNTYKIRLGIAFIIIYILFYYSVLLFGPESHISVISSNLLSVAGAFISSTVLFYSYRKSVTSDKVIWFWFAAGTFTYFIGDLIWMYQESILHRTIPFPGDSDIFYVLQIFFYLIGLIRYFSRLRNALRSVQLVFEMMIIMIAAFSLSYYFIIEPLLNNNEFSGVFLTIAIGYPLGDLALLTGALLILFSIKGLPFRSSLSVIIVGLFVQIVSDTGYMYLLFGTYYNLESFFDPLFTLSLLIVSLSSMMSKDCPIADNNEEAKYESFKLYIPYAAFLILIGTSIWLNHHNYVLAIGSIISVLLIIARQIIILRRYKRLLKTAAADKQKFMSLFKYHPDAAMTLDLEGTIIEINDAFVRIAYEPVQSFLGASFFHIFPAKRKVVERSFLAALQGQHQSFEVDYLDTAGNRYYYSVTFIPIYINKNVAGVFVISKDITNTIANTERIQYLAYHDSLTGLANRAYFEETLKQKLVASNRGDIAVIFIDFDRFKVINDSLGHDAGDELLVSIAARLSSVIRRGDVLARLGGDEFVILLLDIQTKDEIIEILERMMKVLAPSYFIKNNYVMTTPSMGVSLSEKKEKSAVIMMKQADIAMYYSKKNGKNQYNFYQNGMEGVSENHLRMEQDLHHAIVNNEFKLYYQPQVDTLKGHMYGVEALIRWQHPKLGMLTPFHFIDIAEETNLIIPIGEWIVREACRQGKEWHDSGLMLQVSINISPKQFQSNQLVDLIADALEESGFDPSCLIIEITEAIAMSQIEKTVDTMYRLKKLGVRISIDDFGTGHSSLSYLTELPIDALKIPREFVQNLGTETNNAIVHTIITLANNLNLKLVAEGVEHLEQLQLLQEMGCSYIQGYLFSRPILKEDVQLFTLDKQPLS</sequence>
<dbReference type="FunFam" id="3.30.70.270:FF:000001">
    <property type="entry name" value="Diguanylate cyclase domain protein"/>
    <property type="match status" value="1"/>
</dbReference>
<feature type="domain" description="GGDEF" evidence="3">
    <location>
        <begin position="477"/>
        <end position="610"/>
    </location>
</feature>
<feature type="transmembrane region" description="Helical" evidence="1">
    <location>
        <begin position="269"/>
        <end position="286"/>
    </location>
</feature>
<dbReference type="InterPro" id="IPR035919">
    <property type="entry name" value="EAL_sf"/>
</dbReference>
<dbReference type="CDD" id="cd01949">
    <property type="entry name" value="GGDEF"/>
    <property type="match status" value="1"/>
</dbReference>
<dbReference type="CDD" id="cd00130">
    <property type="entry name" value="PAS"/>
    <property type="match status" value="1"/>
</dbReference>
<proteinExistence type="predicted"/>
<dbReference type="Pfam" id="PF00990">
    <property type="entry name" value="GGDEF"/>
    <property type="match status" value="1"/>
</dbReference>
<name>A0A437KCA6_9BACI</name>
<dbReference type="InterPro" id="IPR000160">
    <property type="entry name" value="GGDEF_dom"/>
</dbReference>
<protein>
    <submittedName>
        <fullName evidence="4">Bifunctional diguanylate cyclase/phosphodiesterase</fullName>
    </submittedName>
</protein>
<accession>A0A437KCA6</accession>
<dbReference type="NCBIfam" id="TIGR00229">
    <property type="entry name" value="sensory_box"/>
    <property type="match status" value="1"/>
</dbReference>
<dbReference type="SUPFAM" id="SSF55785">
    <property type="entry name" value="PYP-like sensor domain (PAS domain)"/>
    <property type="match status" value="1"/>
</dbReference>
<feature type="transmembrane region" description="Helical" evidence="1">
    <location>
        <begin position="292"/>
        <end position="310"/>
    </location>
</feature>
<dbReference type="Gene3D" id="3.30.450.20">
    <property type="entry name" value="PAS domain"/>
    <property type="match status" value="1"/>
</dbReference>
<gene>
    <name evidence="4" type="ORF">EM808_10600</name>
</gene>
<feature type="transmembrane region" description="Helical" evidence="1">
    <location>
        <begin position="104"/>
        <end position="121"/>
    </location>
</feature>
<dbReference type="Gene3D" id="3.30.70.270">
    <property type="match status" value="1"/>
</dbReference>
<comment type="caution">
    <text evidence="4">The sequence shown here is derived from an EMBL/GenBank/DDBJ whole genome shotgun (WGS) entry which is preliminary data.</text>
</comment>
<feature type="transmembrane region" description="Helical" evidence="1">
    <location>
        <begin position="33"/>
        <end position="55"/>
    </location>
</feature>
<dbReference type="SMART" id="SM00052">
    <property type="entry name" value="EAL"/>
    <property type="match status" value="1"/>
</dbReference>
<dbReference type="InterPro" id="IPR052155">
    <property type="entry name" value="Biofilm_reg_signaling"/>
</dbReference>
<feature type="transmembrane region" description="Helical" evidence="1">
    <location>
        <begin position="165"/>
        <end position="188"/>
    </location>
</feature>